<dbReference type="Proteomes" id="UP000806542">
    <property type="component" value="Unassembled WGS sequence"/>
</dbReference>
<keyword evidence="4" id="KW-0663">Pyridoxal phosphate</keyword>
<evidence type="ECO:0000256" key="4">
    <source>
        <dbReference type="ARBA" id="ARBA00022898"/>
    </source>
</evidence>
<dbReference type="InterPro" id="IPR052357">
    <property type="entry name" value="Orn_Lys_Arg_decarboxylase-I"/>
</dbReference>
<accession>A0A9D5LX93</accession>
<proteinExistence type="inferred from homology"/>
<dbReference type="PANTHER" id="PTHR43277:SF4">
    <property type="entry name" value="ARGININE DECARBOXYLASE"/>
    <property type="match status" value="1"/>
</dbReference>
<protein>
    <submittedName>
        <fullName evidence="7">Aminotransferase class I/II-fold pyridoxal phosphate-dependent enzyme</fullName>
    </submittedName>
</protein>
<organism evidence="7 8">
    <name type="scientific">Ructibacterium gallinarum</name>
    <dbReference type="NCBI Taxonomy" id="2779355"/>
    <lineage>
        <taxon>Bacteria</taxon>
        <taxon>Bacillati</taxon>
        <taxon>Bacillota</taxon>
        <taxon>Clostridia</taxon>
        <taxon>Eubacteriales</taxon>
        <taxon>Oscillospiraceae</taxon>
        <taxon>Ructibacterium</taxon>
    </lineage>
</organism>
<evidence type="ECO:0000313" key="7">
    <source>
        <dbReference type="EMBL" id="MBE5039526.1"/>
    </source>
</evidence>
<dbReference type="Gene3D" id="3.90.100.10">
    <property type="entry name" value="Orn/Lys/Arg decarboxylase, C-terminal domain"/>
    <property type="match status" value="1"/>
</dbReference>
<keyword evidence="7" id="KW-0032">Aminotransferase</keyword>
<evidence type="ECO:0000256" key="2">
    <source>
        <dbReference type="ARBA" id="ARBA00010671"/>
    </source>
</evidence>
<feature type="domain" description="Orn/Lys/Arg decarboxylases family 1 pyridoxal-P attachment site" evidence="6">
    <location>
        <begin position="221"/>
        <end position="235"/>
    </location>
</feature>
<evidence type="ECO:0000313" key="8">
    <source>
        <dbReference type="Proteomes" id="UP000806542"/>
    </source>
</evidence>
<dbReference type="GO" id="GO:0008483">
    <property type="term" value="F:transaminase activity"/>
    <property type="evidence" value="ECO:0007669"/>
    <property type="project" value="UniProtKB-KW"/>
</dbReference>
<dbReference type="InterPro" id="IPR015424">
    <property type="entry name" value="PyrdxlP-dep_Trfase"/>
</dbReference>
<evidence type="ECO:0000256" key="5">
    <source>
        <dbReference type="ARBA" id="ARBA00023239"/>
    </source>
</evidence>
<sequence length="482" mass="52820">MMDQNRVPILEGLEKIRRNRLVPFDVPGHKRGKGNPELTQFLGEACLSVDVNSMKPLDNLCHPVSVIKEAEALAAEAFGAANAFFMVGGTTSAVQSMILSTVKRGDKIILPRNVHQSVIHALVLCGAVPVYINPQTDKRLGIALGMSMTDVKNTIAAHPEAKAILVNNPTYYGICSDLRSIVEVAHAAGLLVLADEAHGTHFYFGKDMPISAMKAGADMAAVSMHKSGGSLTQSSLLLCGSNVNENYVRKMINLTQTTSGSYLLLSSLDISRRNLALRGVEIFEKVKRFSEYAREEINAIGDYYAYSKELINGDSVYDFDTTKLSVNTLKLGLAGIEVYDLLRDEYEIQIEFGDLGNILAYISVGDKNKNIERLISALSEIRRLYKRENIKLWESEYISPVVAMSPQDAFYADKVSLPLEQCAGRICAEFVMCYPPGIPILAPGECVTKELIGYIQYAKEKGCTLTGPESMDVTSLNVLKGE</sequence>
<comment type="cofactor">
    <cofactor evidence="1">
        <name>pyridoxal 5'-phosphate</name>
        <dbReference type="ChEBI" id="CHEBI:597326"/>
    </cofactor>
</comment>
<dbReference type="PROSITE" id="PS00703">
    <property type="entry name" value="OKR_DC_1"/>
    <property type="match status" value="1"/>
</dbReference>
<reference evidence="7" key="1">
    <citation type="submission" date="2020-10" db="EMBL/GenBank/DDBJ databases">
        <title>ChiBAC.</title>
        <authorList>
            <person name="Zenner C."/>
            <person name="Hitch T.C.A."/>
            <person name="Clavel T."/>
        </authorList>
    </citation>
    <scope>NUCLEOTIDE SEQUENCE</scope>
    <source>
        <strain evidence="7">DSM 107454</strain>
    </source>
</reference>
<evidence type="ECO:0000259" key="6">
    <source>
        <dbReference type="PROSITE" id="PS00703"/>
    </source>
</evidence>
<dbReference type="InterPro" id="IPR015421">
    <property type="entry name" value="PyrdxlP-dep_Trfase_major"/>
</dbReference>
<keyword evidence="5" id="KW-0456">Lyase</keyword>
<gene>
    <name evidence="7" type="ORF">INF28_03490</name>
</gene>
<evidence type="ECO:0000256" key="3">
    <source>
        <dbReference type="ARBA" id="ARBA00022793"/>
    </source>
</evidence>
<name>A0A9D5LX93_9FIRM</name>
<dbReference type="SUPFAM" id="SSF53383">
    <property type="entry name" value="PLP-dependent transferases"/>
    <property type="match status" value="1"/>
</dbReference>
<dbReference type="Pfam" id="PF03711">
    <property type="entry name" value="OKR_DC_1_C"/>
    <property type="match status" value="1"/>
</dbReference>
<dbReference type="PANTHER" id="PTHR43277">
    <property type="entry name" value="ARGININE DECARBOXYLASE"/>
    <property type="match status" value="1"/>
</dbReference>
<evidence type="ECO:0000256" key="1">
    <source>
        <dbReference type="ARBA" id="ARBA00001933"/>
    </source>
</evidence>
<keyword evidence="7" id="KW-0808">Transferase</keyword>
<dbReference type="InterPro" id="IPR008286">
    <property type="entry name" value="Prn/Lys/Arg_de-COase_C"/>
</dbReference>
<dbReference type="AlphaFoldDB" id="A0A9D5LX93"/>
<dbReference type="Gene3D" id="3.40.640.10">
    <property type="entry name" value="Type I PLP-dependent aspartate aminotransferase-like (Major domain)"/>
    <property type="match status" value="1"/>
</dbReference>
<comment type="caution">
    <text evidence="7">The sequence shown here is derived from an EMBL/GenBank/DDBJ whole genome shotgun (WGS) entry which is preliminary data.</text>
</comment>
<keyword evidence="3" id="KW-0210">Decarboxylase</keyword>
<keyword evidence="8" id="KW-1185">Reference proteome</keyword>
<dbReference type="EMBL" id="JADCKB010000005">
    <property type="protein sequence ID" value="MBE5039526.1"/>
    <property type="molecule type" value="Genomic_DNA"/>
</dbReference>
<dbReference type="InterPro" id="IPR000310">
    <property type="entry name" value="Orn/Lys/Arg_deCO2ase_major_dom"/>
</dbReference>
<dbReference type="GO" id="GO:0016831">
    <property type="term" value="F:carboxy-lyase activity"/>
    <property type="evidence" value="ECO:0007669"/>
    <property type="project" value="UniProtKB-KW"/>
</dbReference>
<comment type="similarity">
    <text evidence="2">Belongs to the Orn/Lys/Arg decarboxylase class-I family.</text>
</comment>
<dbReference type="RefSeq" id="WP_226392089.1">
    <property type="nucleotide sequence ID" value="NZ_JADCKB010000005.1"/>
</dbReference>
<dbReference type="Pfam" id="PF01276">
    <property type="entry name" value="OKR_DC_1"/>
    <property type="match status" value="1"/>
</dbReference>